<dbReference type="InterPro" id="IPR019999">
    <property type="entry name" value="Anth_synth_I-like"/>
</dbReference>
<dbReference type="SUPFAM" id="SSF56752">
    <property type="entry name" value="D-aminoacid aminotransferase-like PLP-dependent enzymes"/>
    <property type="match status" value="1"/>
</dbReference>
<reference evidence="2" key="1">
    <citation type="submission" date="2023-09" db="EMBL/GenBank/DDBJ databases">
        <title>Paucibacter sp. APW11 Genome sequencing and assembly.</title>
        <authorList>
            <person name="Kim I."/>
        </authorList>
    </citation>
    <scope>NUCLEOTIDE SEQUENCE</scope>
    <source>
        <strain evidence="2">APW11</strain>
    </source>
</reference>
<dbReference type="Gene3D" id="3.60.120.10">
    <property type="entry name" value="Anthranilate synthase"/>
    <property type="match status" value="1"/>
</dbReference>
<dbReference type="InterPro" id="IPR015890">
    <property type="entry name" value="Chorismate_C"/>
</dbReference>
<dbReference type="Pfam" id="PF01063">
    <property type="entry name" value="Aminotran_4"/>
    <property type="match status" value="1"/>
</dbReference>
<dbReference type="EMBL" id="JAVXZY010000001">
    <property type="protein sequence ID" value="MDT8998110.1"/>
    <property type="molecule type" value="Genomic_DNA"/>
</dbReference>
<evidence type="ECO:0000259" key="1">
    <source>
        <dbReference type="Pfam" id="PF00425"/>
    </source>
</evidence>
<keyword evidence="3" id="KW-1185">Reference proteome</keyword>
<sequence length="614" mass="67302">MNEPRRPEAMWAAFDFPRHPLAREDGERLRGAWYAPPDERLLAERPEQLPAVIAAAEAAARAGAWVLGGLRYEAAAALDHSLSHHRPAAPLAEFAVYRSAPESWPEEGLPAGTGALAWVDTQAEADEATQIERIREWIRAGDCYQVNLTTRLQSAAVEVDLARIFLALHASQPGGFSLFMRDEHDAGVASVSPELFFDWRPLPEGPRTWLLAAQPMKGTAARGRDRVEDEAAQQHLRTSEKERAENLMIVDLLRNDMSRVATLGSVRVPRLFELHALPTVWQMTSTVTAVTRAGVSLAEVFAALFPCGSVTGAPKRRAMQIIAELERDPRGWYCGALGLLQPGGLATFNVPIRTVERGAGAASLRCGIGSAITLDSAAEAEIAEWRAKARFLSRAEAPIEALETLRLQDGAWQRLAGHQARMQRTAQHFGLRWSNSRWRETLAVLQAAHPQGAWRVRLTLAASGEFNSQVQPLSDTALPVLLQLATMPIACRGAAAEFIQHKTTRRELYEAFAKNKPGTAFDVLLWNEDGELTECSFGNIALQIDGRWLTPRTEAGLLPGVLREELLAQGRLHEARLTIADLGAAQALAFFNSLRGWCPAELIQTPDAADAGRV</sequence>
<dbReference type="Gene3D" id="3.20.10.10">
    <property type="entry name" value="D-amino Acid Aminotransferase, subunit A, domain 2"/>
    <property type="match status" value="1"/>
</dbReference>
<dbReference type="InterPro" id="IPR036038">
    <property type="entry name" value="Aminotransferase-like"/>
</dbReference>
<protein>
    <submittedName>
        <fullName evidence="2">Chorismate-binding protein</fullName>
    </submittedName>
</protein>
<dbReference type="PANTHER" id="PTHR11236">
    <property type="entry name" value="AMINOBENZOATE/ANTHRANILATE SYNTHASE"/>
    <property type="match status" value="1"/>
</dbReference>
<proteinExistence type="predicted"/>
<dbReference type="PRINTS" id="PR00095">
    <property type="entry name" value="ANTSNTHASEI"/>
</dbReference>
<dbReference type="InterPro" id="IPR005801">
    <property type="entry name" value="ADC_synthase"/>
</dbReference>
<organism evidence="2 3">
    <name type="scientific">Roseateles aquae</name>
    <dbReference type="NCBI Taxonomy" id="3077235"/>
    <lineage>
        <taxon>Bacteria</taxon>
        <taxon>Pseudomonadati</taxon>
        <taxon>Pseudomonadota</taxon>
        <taxon>Betaproteobacteria</taxon>
        <taxon>Burkholderiales</taxon>
        <taxon>Sphaerotilaceae</taxon>
        <taxon>Roseateles</taxon>
    </lineage>
</organism>
<gene>
    <name evidence="2" type="ORF">RQP53_02350</name>
</gene>
<evidence type="ECO:0000313" key="2">
    <source>
        <dbReference type="EMBL" id="MDT8998110.1"/>
    </source>
</evidence>
<dbReference type="PANTHER" id="PTHR11236:SF50">
    <property type="entry name" value="AMINODEOXYCHORISMATE SYNTHASE COMPONENT 1"/>
    <property type="match status" value="1"/>
</dbReference>
<dbReference type="InterPro" id="IPR043132">
    <property type="entry name" value="BCAT-like_C"/>
</dbReference>
<name>A0ABU3P6B4_9BURK</name>
<dbReference type="Pfam" id="PF00425">
    <property type="entry name" value="Chorismate_bind"/>
    <property type="match status" value="1"/>
</dbReference>
<dbReference type="Gene3D" id="3.30.470.10">
    <property type="match status" value="1"/>
</dbReference>
<dbReference type="InterPro" id="IPR043131">
    <property type="entry name" value="BCAT-like_N"/>
</dbReference>
<dbReference type="Proteomes" id="UP001246372">
    <property type="component" value="Unassembled WGS sequence"/>
</dbReference>
<feature type="domain" description="Chorismate-utilising enzyme C-terminal" evidence="1">
    <location>
        <begin position="129"/>
        <end position="388"/>
    </location>
</feature>
<comment type="caution">
    <text evidence="2">The sequence shown here is derived from an EMBL/GenBank/DDBJ whole genome shotgun (WGS) entry which is preliminary data.</text>
</comment>
<evidence type="ECO:0000313" key="3">
    <source>
        <dbReference type="Proteomes" id="UP001246372"/>
    </source>
</evidence>
<accession>A0ABU3P6B4</accession>
<dbReference type="SUPFAM" id="SSF56322">
    <property type="entry name" value="ADC synthase"/>
    <property type="match status" value="1"/>
</dbReference>
<dbReference type="InterPro" id="IPR001544">
    <property type="entry name" value="Aminotrans_IV"/>
</dbReference>
<dbReference type="RefSeq" id="WP_315648404.1">
    <property type="nucleotide sequence ID" value="NZ_JAVXZY010000001.1"/>
</dbReference>